<name>A0A645HQK6_9ZZZZ</name>
<evidence type="ECO:0000256" key="1">
    <source>
        <dbReference type="SAM" id="MobiDB-lite"/>
    </source>
</evidence>
<reference evidence="2" key="1">
    <citation type="submission" date="2019-08" db="EMBL/GenBank/DDBJ databases">
        <authorList>
            <person name="Kucharzyk K."/>
            <person name="Murdoch R.W."/>
            <person name="Higgins S."/>
            <person name="Loffler F."/>
        </authorList>
    </citation>
    <scope>NUCLEOTIDE SEQUENCE</scope>
</reference>
<protein>
    <submittedName>
        <fullName evidence="2">Uncharacterized protein</fullName>
    </submittedName>
</protein>
<sequence>MLSDIHRAVSVGHLRAALPNGRQRVPDRLAGIGMWSNTRFTLSLEQHWRCWVKYPCIGYLGNCAIFAVVDRRCHLYSLNFPAYVPSRPHQSTDRYPGQSKELNWVMSYQIAAALLPMTNAAVRLPHPPDRSPMSVTTRGRLRNQALEPGLARGSGRANENHHDRTSRRRHCQHASQRSPVRD</sequence>
<feature type="region of interest" description="Disordered" evidence="1">
    <location>
        <begin position="123"/>
        <end position="182"/>
    </location>
</feature>
<gene>
    <name evidence="2" type="ORF">SDC9_188890</name>
</gene>
<dbReference type="AlphaFoldDB" id="A0A645HQK6"/>
<proteinExistence type="predicted"/>
<feature type="compositionally biased region" description="Polar residues" evidence="1">
    <location>
        <begin position="173"/>
        <end position="182"/>
    </location>
</feature>
<comment type="caution">
    <text evidence="2">The sequence shown here is derived from an EMBL/GenBank/DDBJ whole genome shotgun (WGS) entry which is preliminary data.</text>
</comment>
<organism evidence="2">
    <name type="scientific">bioreactor metagenome</name>
    <dbReference type="NCBI Taxonomy" id="1076179"/>
    <lineage>
        <taxon>unclassified sequences</taxon>
        <taxon>metagenomes</taxon>
        <taxon>ecological metagenomes</taxon>
    </lineage>
</organism>
<evidence type="ECO:0000313" key="2">
    <source>
        <dbReference type="EMBL" id="MPN41345.1"/>
    </source>
</evidence>
<accession>A0A645HQK6</accession>
<dbReference type="EMBL" id="VSSQ01098329">
    <property type="protein sequence ID" value="MPN41345.1"/>
    <property type="molecule type" value="Genomic_DNA"/>
</dbReference>